<dbReference type="GO" id="GO:0017148">
    <property type="term" value="P:negative regulation of translation"/>
    <property type="evidence" value="ECO:0007669"/>
    <property type="project" value="TreeGrafter"/>
</dbReference>
<name>A0A427AD25_ENSVE</name>
<dbReference type="EMBL" id="AMZH03002879">
    <property type="protein sequence ID" value="RRT74102.1"/>
    <property type="molecule type" value="Genomic_DNA"/>
</dbReference>
<proteinExistence type="inferred from homology"/>
<dbReference type="AlphaFoldDB" id="A0A427AD25"/>
<dbReference type="GO" id="GO:0043023">
    <property type="term" value="F:ribosomal large subunit binding"/>
    <property type="evidence" value="ECO:0007669"/>
    <property type="project" value="TreeGrafter"/>
</dbReference>
<dbReference type="PANTHER" id="PTHR21043:SF2">
    <property type="entry name" value="PROTEIN IOJAP, CHLOROPLASTIC"/>
    <property type="match status" value="1"/>
</dbReference>
<evidence type="ECO:0000256" key="1">
    <source>
        <dbReference type="ARBA" id="ARBA00010574"/>
    </source>
</evidence>
<evidence type="ECO:0000313" key="2">
    <source>
        <dbReference type="EMBL" id="RRT74102.1"/>
    </source>
</evidence>
<dbReference type="SUPFAM" id="SSF81301">
    <property type="entry name" value="Nucleotidyltransferase"/>
    <property type="match status" value="1"/>
</dbReference>
<dbReference type="InterPro" id="IPR043519">
    <property type="entry name" value="NT_sf"/>
</dbReference>
<reference evidence="2 3" key="1">
    <citation type="journal article" date="2014" name="Agronomy (Basel)">
        <title>A Draft Genome Sequence for Ensete ventricosum, the Drought-Tolerant Tree Against Hunger.</title>
        <authorList>
            <person name="Harrison J."/>
            <person name="Moore K.A."/>
            <person name="Paszkiewicz K."/>
            <person name="Jones T."/>
            <person name="Grant M."/>
            <person name="Ambacheew D."/>
            <person name="Muzemil S."/>
            <person name="Studholme D.J."/>
        </authorList>
    </citation>
    <scope>NUCLEOTIDE SEQUENCE [LARGE SCALE GENOMIC DNA]</scope>
</reference>
<dbReference type="PANTHER" id="PTHR21043">
    <property type="entry name" value="IOJAP SUPERFAMILY ORTHOLOG"/>
    <property type="match status" value="1"/>
</dbReference>
<accession>A0A427AD25</accession>
<evidence type="ECO:0000313" key="3">
    <source>
        <dbReference type="Proteomes" id="UP000287651"/>
    </source>
</evidence>
<gene>
    <name evidence="2" type="ORF">B296_00022154</name>
</gene>
<dbReference type="Proteomes" id="UP000287651">
    <property type="component" value="Unassembled WGS sequence"/>
</dbReference>
<dbReference type="InterPro" id="IPR004394">
    <property type="entry name" value="Iojap/RsfS/C7orf30"/>
</dbReference>
<protein>
    <submittedName>
        <fullName evidence="2">Uncharacterized protein</fullName>
    </submittedName>
</protein>
<sequence length="301" mass="33479">MLIGVMVISAASCSIYHYAMEEMTDWLASRTVSSLMASPVPEGGGKGGGGRGGRYTDVIVMEPRNQDLCIFDLHAICAKGNLRFRRRRLEVVLLLSSPPPFYQTIRKNYASRRKYACFNSASFLPAAPTRSYPRSHEDDNDDNGLVLGATRSLPPLQPPVSLVPPCRALPETFRPCRTHLSPTKENRASSLYICLLMIDCMRVLLQEVGAGDADDVFDDLFKKYGKVVYKSGDQKRPTAEADDDSESLSFAVTLAKVANEVKAADIRVLFVKPLVYWTRFFIIVTAFSRPQIDAIGYLFFS</sequence>
<organism evidence="2 3">
    <name type="scientific">Ensete ventricosum</name>
    <name type="common">Abyssinian banana</name>
    <name type="synonym">Musa ensete</name>
    <dbReference type="NCBI Taxonomy" id="4639"/>
    <lineage>
        <taxon>Eukaryota</taxon>
        <taxon>Viridiplantae</taxon>
        <taxon>Streptophyta</taxon>
        <taxon>Embryophyta</taxon>
        <taxon>Tracheophyta</taxon>
        <taxon>Spermatophyta</taxon>
        <taxon>Magnoliopsida</taxon>
        <taxon>Liliopsida</taxon>
        <taxon>Zingiberales</taxon>
        <taxon>Musaceae</taxon>
        <taxon>Ensete</taxon>
    </lineage>
</organism>
<comment type="caution">
    <text evidence="2">The sequence shown here is derived from an EMBL/GenBank/DDBJ whole genome shotgun (WGS) entry which is preliminary data.</text>
</comment>
<dbReference type="Gene3D" id="3.30.460.10">
    <property type="entry name" value="Beta Polymerase, domain 2"/>
    <property type="match status" value="1"/>
</dbReference>
<comment type="similarity">
    <text evidence="1">Belongs to the Iojap/RsfS family.</text>
</comment>
<dbReference type="GO" id="GO:0090071">
    <property type="term" value="P:negative regulation of ribosome biogenesis"/>
    <property type="evidence" value="ECO:0007669"/>
    <property type="project" value="TreeGrafter"/>
</dbReference>